<evidence type="ECO:0000256" key="8">
    <source>
        <dbReference type="ARBA" id="ARBA00022927"/>
    </source>
</evidence>
<dbReference type="Gene3D" id="2.150.10.10">
    <property type="entry name" value="Serralysin-like metalloprotease, C-terminal"/>
    <property type="match status" value="2"/>
</dbReference>
<evidence type="ECO:0000256" key="10">
    <source>
        <dbReference type="ARBA" id="ARBA00023237"/>
    </source>
</evidence>
<evidence type="ECO:0000256" key="9">
    <source>
        <dbReference type="ARBA" id="ARBA00023136"/>
    </source>
</evidence>
<dbReference type="Gene3D" id="1.20.5.170">
    <property type="match status" value="3"/>
</dbReference>
<dbReference type="InterPro" id="IPR045584">
    <property type="entry name" value="Pilin-like"/>
</dbReference>
<evidence type="ECO:0000259" key="11">
    <source>
        <dbReference type="Pfam" id="PF03895"/>
    </source>
</evidence>
<reference evidence="14 15" key="1">
    <citation type="journal article" date="2011" name="J. Bacteriol.">
        <title>Complete genome sequence of Burkholderia gladioli BSR3.</title>
        <authorList>
            <person name="Seo Y.S."/>
            <person name="Lim J."/>
            <person name="Choi B.S."/>
            <person name="Kim H."/>
            <person name="Goo E."/>
            <person name="Lee B."/>
            <person name="Lim J.S."/>
            <person name="Choi I.Y."/>
            <person name="Moon J.S."/>
            <person name="Kim J."/>
            <person name="Hwang I."/>
        </authorList>
    </citation>
    <scope>NUCLEOTIDE SEQUENCE [LARGE SCALE GENOMIC DNA]</scope>
    <source>
        <strain evidence="15">BSR3</strain>
    </source>
</reference>
<dbReference type="InterPro" id="IPR005594">
    <property type="entry name" value="YadA_C"/>
</dbReference>
<feature type="domain" description="Trimeric autotransporter adhesin YadA-like stalk" evidence="13">
    <location>
        <begin position="228"/>
        <end position="265"/>
    </location>
</feature>
<keyword evidence="6" id="KW-0812">Transmembrane</keyword>
<dbReference type="InterPro" id="IPR008640">
    <property type="entry name" value="Adhesin_Head_dom"/>
</dbReference>
<dbReference type="Gene3D" id="6.10.250.2040">
    <property type="match status" value="3"/>
</dbReference>
<feature type="domain" description="Trimeric autotransporter adhesin YadA-like head" evidence="12">
    <location>
        <begin position="624"/>
        <end position="649"/>
    </location>
</feature>
<evidence type="ECO:0000256" key="2">
    <source>
        <dbReference type="ARBA" id="ARBA00004442"/>
    </source>
</evidence>
<keyword evidence="4" id="KW-0813">Transport</keyword>
<feature type="domain" description="Trimeric autotransporter adhesin YadA-like stalk" evidence="13">
    <location>
        <begin position="462"/>
        <end position="497"/>
    </location>
</feature>
<keyword evidence="14" id="KW-0614">Plasmid</keyword>
<evidence type="ECO:0000313" key="15">
    <source>
        <dbReference type="Proteomes" id="UP000008316"/>
    </source>
</evidence>
<keyword evidence="15" id="KW-1185">Reference proteome</keyword>
<dbReference type="Pfam" id="PF03895">
    <property type="entry name" value="YadA_anchor"/>
    <property type="match status" value="1"/>
</dbReference>
<feature type="domain" description="Trimeric autotransporter adhesin YadA-like stalk" evidence="13">
    <location>
        <begin position="171"/>
        <end position="204"/>
    </location>
</feature>
<keyword evidence="7" id="KW-0732">Signal</keyword>
<dbReference type="GO" id="GO:0009279">
    <property type="term" value="C:cell outer membrane"/>
    <property type="evidence" value="ECO:0007669"/>
    <property type="project" value="UniProtKB-SubCell"/>
</dbReference>
<feature type="domain" description="Trimeric autotransporter adhesin YadA-like stalk" evidence="13">
    <location>
        <begin position="672"/>
        <end position="700"/>
    </location>
</feature>
<dbReference type="EMBL" id="CP002601">
    <property type="protein sequence ID" value="AEA65416.1"/>
    <property type="molecule type" value="Genomic_DNA"/>
</dbReference>
<keyword evidence="9" id="KW-0472">Membrane</keyword>
<feature type="domain" description="Trimeric autotransporter adhesin YadA-like stalk" evidence="13">
    <location>
        <begin position="519"/>
        <end position="558"/>
    </location>
</feature>
<dbReference type="GO" id="GO:0009986">
    <property type="term" value="C:cell surface"/>
    <property type="evidence" value="ECO:0007669"/>
    <property type="project" value="UniProtKB-SubCell"/>
</dbReference>
<organism evidence="14 15">
    <name type="scientific">Burkholderia gladioli (strain BSR3)</name>
    <dbReference type="NCBI Taxonomy" id="999541"/>
    <lineage>
        <taxon>Bacteria</taxon>
        <taxon>Pseudomonadati</taxon>
        <taxon>Pseudomonadota</taxon>
        <taxon>Betaproteobacteria</taxon>
        <taxon>Burkholderiales</taxon>
        <taxon>Burkholderiaceae</taxon>
        <taxon>Burkholderia</taxon>
    </lineage>
</organism>
<evidence type="ECO:0000259" key="12">
    <source>
        <dbReference type="Pfam" id="PF05658"/>
    </source>
</evidence>
<feature type="domain" description="Trimeric autotransporter adhesin YadA-like stalk" evidence="13">
    <location>
        <begin position="14"/>
        <end position="56"/>
    </location>
</feature>
<feature type="domain" description="Trimeric autotransporter adhesin YadA-like stalk" evidence="13">
    <location>
        <begin position="335"/>
        <end position="364"/>
    </location>
</feature>
<dbReference type="GO" id="GO:0015031">
    <property type="term" value="P:protein transport"/>
    <property type="evidence" value="ECO:0007669"/>
    <property type="project" value="UniProtKB-KW"/>
</dbReference>
<keyword evidence="8" id="KW-0653">Protein transport</keyword>
<dbReference type="KEGG" id="bgd:bgla_1p0070"/>
<feature type="domain" description="Trimeric autotransporter adhesin YadA-like head" evidence="12">
    <location>
        <begin position="595"/>
        <end position="621"/>
    </location>
</feature>
<gene>
    <name evidence="14" type="ordered locus">bgla_1p0070</name>
</gene>
<evidence type="ECO:0000256" key="3">
    <source>
        <dbReference type="ARBA" id="ARBA00005848"/>
    </source>
</evidence>
<keyword evidence="10" id="KW-0998">Cell outer membrane</keyword>
<evidence type="ECO:0000259" key="13">
    <source>
        <dbReference type="Pfam" id="PF05662"/>
    </source>
</evidence>
<dbReference type="AlphaFoldDB" id="F2LRW1"/>
<dbReference type="SUPFAM" id="SSF54523">
    <property type="entry name" value="Pili subunits"/>
    <property type="match status" value="1"/>
</dbReference>
<evidence type="ECO:0000256" key="7">
    <source>
        <dbReference type="ARBA" id="ARBA00022729"/>
    </source>
</evidence>
<geneLocation type="plasmid" evidence="14 15">
    <name>bgla_1p</name>
</geneLocation>
<dbReference type="Proteomes" id="UP000008316">
    <property type="component" value="Plasmid bgla_1p"/>
</dbReference>
<evidence type="ECO:0000256" key="4">
    <source>
        <dbReference type="ARBA" id="ARBA00022448"/>
    </source>
</evidence>
<sequence>MTLGPIGAGAPVTLTNVADGAVSATSTDAVTGRQLYAAEQATTAVGSAIASLSTSTDQSVASLTSGLASTTMALGSLSTGSAAALTSLSTGQSAAEATLANLSTGTAQAVTSLSTGLATSGTTLAALQSSLAAGTVGIVQQDASTGTGLITIGAGTGGSAVDLSGSAGPRQVKGVAAGTDATDAVNLQQLQSVTAAVGNVGTGAVAYDDASHSRITLGAPAAGTVALTNVADAALSAASTDAVAGRQLYATNQAIGTTAAAVSTLSTATGLAVSSLSTGLSDNGASLAALQSGLAAGTVGLVQQAGGLGNGVIQVGAGMAGSAVNFAGTAGARQLKGVAAGTDATDGVNLQQLQSVAAALGAVGAGAVSYDDASRSRITLGAPGAGVPVTLTNVADATLSASSTDAVSGRQLYATNQTVSSLAGQLAAGTVGLVQQSASGITVGAATGGTTLDVSGTAGARRISGVAAGVSATDAVNVGQLDQVIGTVNTIAGNTLSYDDPTKLSVTLGGLGAGSAVSIHNLAAGALTAASSDAVNGAQLFATNAAVTANTGAINALSSRLGAILPSSFSQTIPEPGQGSLKYAAFNSTGSGSIATGAEAIAVGSNAAASGDRSTALGAGAATSATNAVAVGSNASATGANAVALGAGSVADRDDSVSIGNASTGTTRVLANVSAGTAPTDAVNVQQLNDSVTNLSNRLDHDRRDANGGIAAAVAIASLPQAPAPGRSMVAIGGGTYGGQSAMALGISTYAGRWILKANGSTDTRGTVAAGVGAGFVW</sequence>
<dbReference type="HOGENOM" id="CLU_329804_0_0_4"/>
<proteinExistence type="inferred from homology"/>
<dbReference type="Pfam" id="PF05662">
    <property type="entry name" value="YadA_stalk"/>
    <property type="match status" value="8"/>
</dbReference>
<dbReference type="Pfam" id="PF05658">
    <property type="entry name" value="YadA_head"/>
    <property type="match status" value="2"/>
</dbReference>
<dbReference type="Gene3D" id="3.30.1300.30">
    <property type="entry name" value="GSPII I/J protein-like"/>
    <property type="match status" value="1"/>
</dbReference>
<name>F2LRW1_BURGS</name>
<evidence type="ECO:0000256" key="6">
    <source>
        <dbReference type="ARBA" id="ARBA00022692"/>
    </source>
</evidence>
<comment type="similarity">
    <text evidence="3">Belongs to the autotransporter-2 (AT-2) (TC 1.B.40) family.</text>
</comment>
<evidence type="ECO:0000313" key="14">
    <source>
        <dbReference type="EMBL" id="AEA65416.1"/>
    </source>
</evidence>
<evidence type="ECO:0000256" key="5">
    <source>
        <dbReference type="ARBA" id="ARBA00022452"/>
    </source>
</evidence>
<feature type="domain" description="Trimeric autotransporter adhesin YadA-like C-terminal membrane anchor" evidence="11">
    <location>
        <begin position="720"/>
        <end position="778"/>
    </location>
</feature>
<accession>F2LRW1</accession>
<protein>
    <submittedName>
        <fullName evidence="14">YadA domain-containing protein</fullName>
    </submittedName>
</protein>
<dbReference type="SUPFAM" id="SSF101967">
    <property type="entry name" value="Adhesin YadA, collagen-binding domain"/>
    <property type="match status" value="3"/>
</dbReference>
<comment type="subcellular location">
    <subcellularLocation>
        <location evidence="2">Cell outer membrane</location>
    </subcellularLocation>
    <subcellularLocation>
        <location evidence="1">Cell surface</location>
    </subcellularLocation>
</comment>
<keyword evidence="5" id="KW-1134">Transmembrane beta strand</keyword>
<feature type="domain" description="Trimeric autotransporter adhesin YadA-like stalk" evidence="13">
    <location>
        <begin position="391"/>
        <end position="431"/>
    </location>
</feature>
<evidence type="ECO:0000256" key="1">
    <source>
        <dbReference type="ARBA" id="ARBA00004241"/>
    </source>
</evidence>
<dbReference type="InterPro" id="IPR011049">
    <property type="entry name" value="Serralysin-like_metalloprot_C"/>
</dbReference>
<dbReference type="InterPro" id="IPR008635">
    <property type="entry name" value="Coiled_stalk_dom"/>
</dbReference>